<evidence type="ECO:0000313" key="3">
    <source>
        <dbReference type="EMBL" id="CWQ03917.1"/>
    </source>
</evidence>
<dbReference type="InterPro" id="IPR011335">
    <property type="entry name" value="Restrct_endonuc-II-like"/>
</dbReference>
<dbReference type="GO" id="GO:0009307">
    <property type="term" value="P:DNA restriction-modification system"/>
    <property type="evidence" value="ECO:0007669"/>
    <property type="project" value="InterPro"/>
</dbReference>
<dbReference type="Proteomes" id="UP000072443">
    <property type="component" value="Unassembled WGS sequence"/>
</dbReference>
<dbReference type="AlphaFoldDB" id="A0AB33TXP4"/>
<accession>A0AB33TXP4</accession>
<dbReference type="InterPro" id="IPR007560">
    <property type="entry name" value="Restrct_endonuc_IV_Mrr"/>
</dbReference>
<dbReference type="GO" id="GO:0000160">
    <property type="term" value="P:phosphorelay signal transduction system"/>
    <property type="evidence" value="ECO:0007669"/>
    <property type="project" value="InterPro"/>
</dbReference>
<dbReference type="GO" id="GO:0004519">
    <property type="term" value="F:endonuclease activity"/>
    <property type="evidence" value="ECO:0007669"/>
    <property type="project" value="InterPro"/>
</dbReference>
<dbReference type="Gene3D" id="3.40.50.2300">
    <property type="match status" value="1"/>
</dbReference>
<dbReference type="RefSeq" id="WP_061371015.1">
    <property type="nucleotide sequence ID" value="NZ_FEPL01000015.1"/>
</dbReference>
<comment type="caution">
    <text evidence="3">The sequence shown here is derived from an EMBL/GenBank/DDBJ whole genome shotgun (WGS) entry which is preliminary data.</text>
</comment>
<gene>
    <name evidence="3" type="ORF">ERS514591_01759</name>
</gene>
<dbReference type="InterPro" id="IPR001789">
    <property type="entry name" value="Sig_transdc_resp-reg_receiver"/>
</dbReference>
<keyword evidence="1" id="KW-0597">Phosphoprotein</keyword>
<evidence type="ECO:0000256" key="1">
    <source>
        <dbReference type="PROSITE-ProRule" id="PRU00169"/>
    </source>
</evidence>
<dbReference type="Pfam" id="PF00072">
    <property type="entry name" value="Response_reg"/>
    <property type="match status" value="1"/>
</dbReference>
<dbReference type="SUPFAM" id="SSF52172">
    <property type="entry name" value="CheY-like"/>
    <property type="match status" value="1"/>
</dbReference>
<dbReference type="EMBL" id="FEVP01000027">
    <property type="protein sequence ID" value="CWQ03917.1"/>
    <property type="molecule type" value="Genomic_DNA"/>
</dbReference>
<dbReference type="GO" id="GO:0003677">
    <property type="term" value="F:DNA binding"/>
    <property type="evidence" value="ECO:0007669"/>
    <property type="project" value="InterPro"/>
</dbReference>
<dbReference type="SUPFAM" id="SSF52980">
    <property type="entry name" value="Restriction endonuclease-like"/>
    <property type="match status" value="1"/>
</dbReference>
<dbReference type="PROSITE" id="PS50110">
    <property type="entry name" value="RESPONSE_REGULATORY"/>
    <property type="match status" value="1"/>
</dbReference>
<reference evidence="3 4" key="1">
    <citation type="submission" date="2016-02" db="EMBL/GenBank/DDBJ databases">
        <authorList>
            <consortium name="Pathogen Informatics"/>
        </authorList>
    </citation>
    <scope>NUCLEOTIDE SEQUENCE [LARGE SCALE GENOMIC DNA]</scope>
    <source>
        <strain evidence="3 4">2842STDY5881269</strain>
    </source>
</reference>
<evidence type="ECO:0000313" key="4">
    <source>
        <dbReference type="Proteomes" id="UP000072443"/>
    </source>
</evidence>
<dbReference type="CDD" id="cd00156">
    <property type="entry name" value="REC"/>
    <property type="match status" value="1"/>
</dbReference>
<name>A0AB33TXP4_NEIME</name>
<sequence length="305" mass="34514">MYKHIFVIDDEKIQADGLAKQLNERMGAKGYVFEPLSGEDEITQAVADRFCSLAIVDLRMDDYPFNGLEICRRILENNPLAKVIIVSAWLPEFLTAMQDLITSGSVLAVSDKKSMAEWVPELERTVAGYFEKRDGELSENSKMLLNAYSSAKNEKDSYRKGVLFEDFLVNLFGQIGFQFIRKRVTDVTSEVDLILRNDIDDAFLAKFGKYIFVEAKNRPSAPVDKNDFLAFLSKIESSSGLAELGIIAASHKIASTVRQEALRSSHKSVKVLLFTNDELTRLIMAYDKRYELKKLIDEQIKDVPS</sequence>
<organism evidence="3 4">
    <name type="scientific">Neisseria meningitidis</name>
    <dbReference type="NCBI Taxonomy" id="487"/>
    <lineage>
        <taxon>Bacteria</taxon>
        <taxon>Pseudomonadati</taxon>
        <taxon>Pseudomonadota</taxon>
        <taxon>Betaproteobacteria</taxon>
        <taxon>Neisseriales</taxon>
        <taxon>Neisseriaceae</taxon>
        <taxon>Neisseria</taxon>
    </lineage>
</organism>
<dbReference type="Pfam" id="PF04471">
    <property type="entry name" value="Mrr_cat"/>
    <property type="match status" value="1"/>
</dbReference>
<feature type="domain" description="Response regulatory" evidence="2">
    <location>
        <begin position="4"/>
        <end position="126"/>
    </location>
</feature>
<evidence type="ECO:0000259" key="2">
    <source>
        <dbReference type="PROSITE" id="PS50110"/>
    </source>
</evidence>
<dbReference type="InterPro" id="IPR011006">
    <property type="entry name" value="CheY-like_superfamily"/>
</dbReference>
<proteinExistence type="predicted"/>
<feature type="modified residue" description="4-aspartylphosphate" evidence="1">
    <location>
        <position position="57"/>
    </location>
</feature>
<protein>
    <submittedName>
        <fullName evidence="3">Response regulator containing a CheY-like receiver domain and an HD-GYP domain</fullName>
    </submittedName>
</protein>